<dbReference type="AlphaFoldDB" id="A0AAQ3S5V1"/>
<protein>
    <submittedName>
        <fullName evidence="1">Uncharacterized protein</fullName>
    </submittedName>
</protein>
<accession>A0AAQ3S5V1</accession>
<reference evidence="1 2" key="1">
    <citation type="journal article" date="2023" name="Life. Sci Alliance">
        <title>Evolutionary insights into 3D genome organization and epigenetic landscape of Vigna mungo.</title>
        <authorList>
            <person name="Junaid A."/>
            <person name="Singh B."/>
            <person name="Bhatia S."/>
        </authorList>
    </citation>
    <scope>NUCLEOTIDE SEQUENCE [LARGE SCALE GENOMIC DNA]</scope>
    <source>
        <strain evidence="1">Urdbean</strain>
    </source>
</reference>
<dbReference type="EMBL" id="CP144699">
    <property type="protein sequence ID" value="WVZ20529.1"/>
    <property type="molecule type" value="Genomic_DNA"/>
</dbReference>
<proteinExistence type="predicted"/>
<sequence length="125" mass="14354">MAFFSPPYSSLLFSTYSLASAAISFTNSKRLSSDNINLSMSNVNSFPCSLIFLTCSSRKGTRSILASIYSSFFICNKMNFCLNIQNSNRRLCVNNIKPLLNKYYLRIKIRIKYVFSSYTLGRFWI</sequence>
<evidence type="ECO:0000313" key="2">
    <source>
        <dbReference type="Proteomes" id="UP001374535"/>
    </source>
</evidence>
<gene>
    <name evidence="1" type="ORF">V8G54_007851</name>
</gene>
<organism evidence="1 2">
    <name type="scientific">Vigna mungo</name>
    <name type="common">Black gram</name>
    <name type="synonym">Phaseolus mungo</name>
    <dbReference type="NCBI Taxonomy" id="3915"/>
    <lineage>
        <taxon>Eukaryota</taxon>
        <taxon>Viridiplantae</taxon>
        <taxon>Streptophyta</taxon>
        <taxon>Embryophyta</taxon>
        <taxon>Tracheophyta</taxon>
        <taxon>Spermatophyta</taxon>
        <taxon>Magnoliopsida</taxon>
        <taxon>eudicotyledons</taxon>
        <taxon>Gunneridae</taxon>
        <taxon>Pentapetalae</taxon>
        <taxon>rosids</taxon>
        <taxon>fabids</taxon>
        <taxon>Fabales</taxon>
        <taxon>Fabaceae</taxon>
        <taxon>Papilionoideae</taxon>
        <taxon>50 kb inversion clade</taxon>
        <taxon>NPAAA clade</taxon>
        <taxon>indigoferoid/millettioid clade</taxon>
        <taxon>Phaseoleae</taxon>
        <taxon>Vigna</taxon>
    </lineage>
</organism>
<evidence type="ECO:0000313" key="1">
    <source>
        <dbReference type="EMBL" id="WVZ20529.1"/>
    </source>
</evidence>
<keyword evidence="2" id="KW-1185">Reference proteome</keyword>
<name>A0AAQ3S5V1_VIGMU</name>
<dbReference type="Proteomes" id="UP001374535">
    <property type="component" value="Chromosome 2"/>
</dbReference>